<protein>
    <recommendedName>
        <fullName evidence="3">Cysteinyl-tRNA synthetase</fullName>
    </recommendedName>
</protein>
<dbReference type="EMBL" id="JARAWJ010000008">
    <property type="protein sequence ID" value="MDX3038270.1"/>
    <property type="molecule type" value="Genomic_DNA"/>
</dbReference>
<dbReference type="Proteomes" id="UP001282474">
    <property type="component" value="Unassembled WGS sequence"/>
</dbReference>
<accession>A0ABU4MPJ6</accession>
<evidence type="ECO:0000313" key="2">
    <source>
        <dbReference type="Proteomes" id="UP001282474"/>
    </source>
</evidence>
<organism evidence="1 2">
    <name type="scientific">Streptomyces caniscabiei</name>
    <dbReference type="NCBI Taxonomy" id="2746961"/>
    <lineage>
        <taxon>Bacteria</taxon>
        <taxon>Bacillati</taxon>
        <taxon>Actinomycetota</taxon>
        <taxon>Actinomycetes</taxon>
        <taxon>Kitasatosporales</taxon>
        <taxon>Streptomycetaceae</taxon>
        <taxon>Streptomyces</taxon>
    </lineage>
</organism>
<gene>
    <name evidence="1" type="ORF">PV383_13975</name>
</gene>
<sequence length="245" mass="25736">MLRITDARTGEAAEIRRALTRVHAQVPGDDTSALRVLLVADVLARALELGGSPVLLVADPPAALRRRADALGVRPSETTATRGGGRVLRVTGSGEPEHAGHGVGAVGADTVGADADITVDVAPVRGTEAAAASGGTTLRLALLTQPRRTPVTLDATVLGEAADTLDHWRTAVAAWATRPSRPVPEPVRQALRAAWEDDLDVRAVLDVLRDVEHARDVPDGARFETYAYADRLLGLELTRRIGASA</sequence>
<dbReference type="RefSeq" id="WP_193380861.1">
    <property type="nucleotide sequence ID" value="NZ_JABXWF010000012.1"/>
</dbReference>
<proteinExistence type="predicted"/>
<reference evidence="1 2" key="1">
    <citation type="journal article" date="2023" name="Microb. Genom.">
        <title>Mesoterricola silvestris gen. nov., sp. nov., Mesoterricola sediminis sp. nov., Geothrix oryzae sp. nov., Geothrix edaphica sp. nov., Geothrix rubra sp. nov., and Geothrix limicola sp. nov., six novel members of Acidobacteriota isolated from soils.</title>
        <authorList>
            <person name="Weisberg A.J."/>
            <person name="Pearce E."/>
            <person name="Kramer C.G."/>
            <person name="Chang J.H."/>
            <person name="Clarke C.R."/>
        </authorList>
    </citation>
    <scope>NUCLEOTIDE SEQUENCE [LARGE SCALE GENOMIC DNA]</scope>
    <source>
        <strain evidence="1 2">NE20-4-1</strain>
    </source>
</reference>
<keyword evidence="2" id="KW-1185">Reference proteome</keyword>
<dbReference type="Gene3D" id="1.20.120.640">
    <property type="entry name" value="Anticodon-binding domain of a subclass of class I aminoacyl-tRNA synthetases"/>
    <property type="match status" value="1"/>
</dbReference>
<comment type="caution">
    <text evidence="1">The sequence shown here is derived from an EMBL/GenBank/DDBJ whole genome shotgun (WGS) entry which is preliminary data.</text>
</comment>
<evidence type="ECO:0000313" key="1">
    <source>
        <dbReference type="EMBL" id="MDX3038270.1"/>
    </source>
</evidence>
<evidence type="ECO:0008006" key="3">
    <source>
        <dbReference type="Google" id="ProtNLM"/>
    </source>
</evidence>
<name>A0ABU4MPJ6_9ACTN</name>